<dbReference type="SUPFAM" id="SSF100950">
    <property type="entry name" value="NagB/RpiA/CoA transferase-like"/>
    <property type="match status" value="1"/>
</dbReference>
<dbReference type="NCBIfam" id="NF007961">
    <property type="entry name" value="PRK10681.1"/>
    <property type="match status" value="1"/>
</dbReference>
<comment type="caution">
    <text evidence="5">The sequence shown here is derived from an EMBL/GenBank/DDBJ whole genome shotgun (WGS) entry which is preliminary data.</text>
</comment>
<dbReference type="STRING" id="1195763.ABT56_00850"/>
<dbReference type="Pfam" id="PF08220">
    <property type="entry name" value="HTH_DeoR"/>
    <property type="match status" value="1"/>
</dbReference>
<reference evidence="5 6" key="1">
    <citation type="submission" date="2015-05" db="EMBL/GenBank/DDBJ databases">
        <title>Photobacterium galathea sp. nov.</title>
        <authorList>
            <person name="Machado H."/>
            <person name="Gram L."/>
        </authorList>
    </citation>
    <scope>NUCLEOTIDE SEQUENCE [LARGE SCALE GENOMIC DNA]</scope>
    <source>
        <strain evidence="5 6">CGMCC 1.12159</strain>
    </source>
</reference>
<dbReference type="InterPro" id="IPR018356">
    <property type="entry name" value="Tscrpt_reg_HTH_DeoR_CS"/>
</dbReference>
<proteinExistence type="predicted"/>
<name>A0A0J1HB01_9GAMM</name>
<dbReference type="RefSeq" id="WP_047876970.1">
    <property type="nucleotide sequence ID" value="NZ_LDOT01000002.1"/>
</dbReference>
<evidence type="ECO:0000313" key="6">
    <source>
        <dbReference type="Proteomes" id="UP000036097"/>
    </source>
</evidence>
<evidence type="ECO:0000259" key="4">
    <source>
        <dbReference type="PROSITE" id="PS51000"/>
    </source>
</evidence>
<dbReference type="InterPro" id="IPR037171">
    <property type="entry name" value="NagB/RpiA_transferase-like"/>
</dbReference>
<dbReference type="PATRIC" id="fig|1195763.3.peg.191"/>
<dbReference type="PANTHER" id="PTHR30363">
    <property type="entry name" value="HTH-TYPE TRANSCRIPTIONAL REGULATOR SRLR-RELATED"/>
    <property type="match status" value="1"/>
</dbReference>
<dbReference type="PANTHER" id="PTHR30363:SF8">
    <property type="entry name" value="DEOXYRIBOSE OPERON REPRESSOR"/>
    <property type="match status" value="1"/>
</dbReference>
<keyword evidence="3" id="KW-0804">Transcription</keyword>
<sequence>MTETKQEKRLRQLVELMQGIDKVHLRQAADSLEVSEMTLRRDLYSPHPTLAVIGGYIINKQSRNDTEYELYVQSENNVREKSFIGKQAAKLVKPNDTVFFDNGTTIVHIIHAIPDDMPFTGVCFSLNVLTALRNKSNCQAILCGGQFEPRTNHFYPLSAQTDLDHIRFDLMFCSAAGVDAIQGLTCHELTELPYKHRALRQSRHRVLVVDSSKLGRVRRAAICGLEGVDDVLCDEELPQEWYALIGRKK</sequence>
<gene>
    <name evidence="5" type="ORF">ABT56_00850</name>
</gene>
<keyword evidence="2" id="KW-0238">DNA-binding</keyword>
<dbReference type="OrthoDB" id="9816363at2"/>
<dbReference type="EMBL" id="LDOT01000002">
    <property type="protein sequence ID" value="KLV08809.1"/>
    <property type="molecule type" value="Genomic_DNA"/>
</dbReference>
<evidence type="ECO:0000256" key="2">
    <source>
        <dbReference type="ARBA" id="ARBA00023125"/>
    </source>
</evidence>
<dbReference type="InterPro" id="IPR001034">
    <property type="entry name" value="DeoR_HTH"/>
</dbReference>
<dbReference type="GO" id="GO:0003677">
    <property type="term" value="F:DNA binding"/>
    <property type="evidence" value="ECO:0007669"/>
    <property type="project" value="UniProtKB-KW"/>
</dbReference>
<dbReference type="InterPro" id="IPR014036">
    <property type="entry name" value="DeoR-like_C"/>
</dbReference>
<accession>A0A0J1HB01</accession>
<keyword evidence="1" id="KW-0805">Transcription regulation</keyword>
<evidence type="ECO:0000256" key="3">
    <source>
        <dbReference type="ARBA" id="ARBA00023163"/>
    </source>
</evidence>
<dbReference type="GO" id="GO:0003700">
    <property type="term" value="F:DNA-binding transcription factor activity"/>
    <property type="evidence" value="ECO:0007669"/>
    <property type="project" value="InterPro"/>
</dbReference>
<evidence type="ECO:0000313" key="5">
    <source>
        <dbReference type="EMBL" id="KLV08809.1"/>
    </source>
</evidence>
<dbReference type="InterPro" id="IPR050313">
    <property type="entry name" value="Carb_Metab_HTH_regulators"/>
</dbReference>
<keyword evidence="6" id="KW-1185">Reference proteome</keyword>
<feature type="domain" description="HTH deoR-type" evidence="4">
    <location>
        <begin position="6"/>
        <end position="58"/>
    </location>
</feature>
<dbReference type="AlphaFoldDB" id="A0A0J1HB01"/>
<protein>
    <recommendedName>
        <fullName evidence="4">HTH deoR-type domain-containing protein</fullName>
    </recommendedName>
</protein>
<dbReference type="PROSITE" id="PS00894">
    <property type="entry name" value="HTH_DEOR_1"/>
    <property type="match status" value="1"/>
</dbReference>
<dbReference type="Gene3D" id="3.40.50.1360">
    <property type="match status" value="1"/>
</dbReference>
<organism evidence="5 6">
    <name type="scientific">Photobacterium aquae</name>
    <dbReference type="NCBI Taxonomy" id="1195763"/>
    <lineage>
        <taxon>Bacteria</taxon>
        <taxon>Pseudomonadati</taxon>
        <taxon>Pseudomonadota</taxon>
        <taxon>Gammaproteobacteria</taxon>
        <taxon>Vibrionales</taxon>
        <taxon>Vibrionaceae</taxon>
        <taxon>Photobacterium</taxon>
    </lineage>
</organism>
<dbReference type="PROSITE" id="PS51000">
    <property type="entry name" value="HTH_DEOR_2"/>
    <property type="match status" value="1"/>
</dbReference>
<evidence type="ECO:0000256" key="1">
    <source>
        <dbReference type="ARBA" id="ARBA00023015"/>
    </source>
</evidence>
<dbReference type="Proteomes" id="UP000036097">
    <property type="component" value="Unassembled WGS sequence"/>
</dbReference>
<dbReference type="Pfam" id="PF00455">
    <property type="entry name" value="DeoRC"/>
    <property type="match status" value="1"/>
</dbReference>
<dbReference type="SMART" id="SM01134">
    <property type="entry name" value="DeoRC"/>
    <property type="match status" value="1"/>
</dbReference>